<reference evidence="1 2" key="1">
    <citation type="submission" date="2015-07" db="EMBL/GenBank/DDBJ databases">
        <title>Genome analysis of myxobacterium Chondromyces crocatus Cm c5 reveals a high potential for natural compound synthesis and the genetic basis for the loss of fruiting body formation.</title>
        <authorList>
            <person name="Zaburannyi N."/>
            <person name="Bunk B."/>
            <person name="Maier J."/>
            <person name="Overmann J."/>
            <person name="Mueller R."/>
        </authorList>
    </citation>
    <scope>NUCLEOTIDE SEQUENCE [LARGE SCALE GENOMIC DNA]</scope>
    <source>
        <strain evidence="1 2">Cm c5</strain>
    </source>
</reference>
<name>A0A0K1EI68_CHOCO</name>
<organism evidence="1 2">
    <name type="scientific">Chondromyces crocatus</name>
    <dbReference type="NCBI Taxonomy" id="52"/>
    <lineage>
        <taxon>Bacteria</taxon>
        <taxon>Pseudomonadati</taxon>
        <taxon>Myxococcota</taxon>
        <taxon>Polyangia</taxon>
        <taxon>Polyangiales</taxon>
        <taxon>Polyangiaceae</taxon>
        <taxon>Chondromyces</taxon>
    </lineage>
</organism>
<sequence length="484" mass="53749">MRADEIAKRLDVRAGYELVTYREVGLPIFSVHAMALVQERQERSCIEEFVLRALVAGLETVAQIEGILGLPRRIVATTLADLVRQEAIRTSAGSDRLSVTDRGHELLSERELVSPVEQTVWFPYDGLLRRPKWFGDTQLLRPSDLKEQGIVAIRAIPARPPEADDLGAAEVSEVVRLAASAARSERQVLRIQTVEKRYRMYLPALALFYRSIEGGEIQVGFAIEGRLSQEHELAFARGSGPERQAMFDGFRDRSSMPRLDGPLAGRAAELLEAASTLRRDVAQITSTRSAVDKAAVAHASAGTDEARAEAAKKEERARSTLSAAEAGLKKALIRPLPVYEHPGILEAAVRDTKQRLVILSPWISHAVVTDAFLRGLHKACERGVRVSIGFGLGDVDEGEKPWDADARRALEQAAKDLPNLVVRRLGNTHAKVLIQDSDLMVLTSFNWLSYRGDASRPFREEWGTLIRDPHVIEEFYSEVIKRFA</sequence>
<keyword evidence="2" id="KW-1185">Reference proteome</keyword>
<dbReference type="STRING" id="52.CMC5_047100"/>
<dbReference type="RefSeq" id="WP_050432474.1">
    <property type="nucleotide sequence ID" value="NZ_CP012159.1"/>
</dbReference>
<evidence type="ECO:0008006" key="3">
    <source>
        <dbReference type="Google" id="ProtNLM"/>
    </source>
</evidence>
<gene>
    <name evidence="1" type="ORF">CMC5_047100</name>
</gene>
<dbReference type="EMBL" id="CP012159">
    <property type="protein sequence ID" value="AKT40554.1"/>
    <property type="molecule type" value="Genomic_DNA"/>
</dbReference>
<accession>A0A0K1EI68</accession>
<dbReference type="AlphaFoldDB" id="A0A0K1EI68"/>
<proteinExistence type="predicted"/>
<dbReference type="KEGG" id="ccro:CMC5_047100"/>
<protein>
    <recommendedName>
        <fullName evidence="3">Phospholipase D-like domain-containing protein</fullName>
    </recommendedName>
</protein>
<evidence type="ECO:0000313" key="1">
    <source>
        <dbReference type="EMBL" id="AKT40554.1"/>
    </source>
</evidence>
<evidence type="ECO:0000313" key="2">
    <source>
        <dbReference type="Proteomes" id="UP000067626"/>
    </source>
</evidence>
<dbReference type="Gene3D" id="3.30.870.10">
    <property type="entry name" value="Endonuclease Chain A"/>
    <property type="match status" value="1"/>
</dbReference>
<dbReference type="SUPFAM" id="SSF56024">
    <property type="entry name" value="Phospholipase D/nuclease"/>
    <property type="match status" value="1"/>
</dbReference>
<dbReference type="Proteomes" id="UP000067626">
    <property type="component" value="Chromosome"/>
</dbReference>
<dbReference type="OrthoDB" id="5520999at2"/>